<dbReference type="EMBL" id="QKVK01000008">
    <property type="protein sequence ID" value="PZF75869.1"/>
    <property type="molecule type" value="Genomic_DNA"/>
</dbReference>
<evidence type="ECO:0000313" key="1">
    <source>
        <dbReference type="EMBL" id="PZF75869.1"/>
    </source>
</evidence>
<gene>
    <name evidence="1" type="ORF">DK847_16750</name>
</gene>
<accession>A0A2W2BI67</accession>
<dbReference type="Proteomes" id="UP000248795">
    <property type="component" value="Unassembled WGS sequence"/>
</dbReference>
<protein>
    <submittedName>
        <fullName evidence="1">Uncharacterized protein</fullName>
    </submittedName>
</protein>
<organism evidence="1 2">
    <name type="scientific">Aestuariivirga litoralis</name>
    <dbReference type="NCBI Taxonomy" id="2650924"/>
    <lineage>
        <taxon>Bacteria</taxon>
        <taxon>Pseudomonadati</taxon>
        <taxon>Pseudomonadota</taxon>
        <taxon>Alphaproteobacteria</taxon>
        <taxon>Hyphomicrobiales</taxon>
        <taxon>Aestuariivirgaceae</taxon>
        <taxon>Aestuariivirga</taxon>
    </lineage>
</organism>
<keyword evidence="2" id="KW-1185">Reference proteome</keyword>
<dbReference type="AlphaFoldDB" id="A0A2W2BI67"/>
<name>A0A2W2BI67_9HYPH</name>
<evidence type="ECO:0000313" key="2">
    <source>
        <dbReference type="Proteomes" id="UP000248795"/>
    </source>
</evidence>
<reference evidence="2" key="1">
    <citation type="submission" date="2018-06" db="EMBL/GenBank/DDBJ databases">
        <title>Aestuariibacter litoralis strain KCTC 52945T.</title>
        <authorList>
            <person name="Li X."/>
            <person name="Salam N."/>
            <person name="Li J.-L."/>
            <person name="Chen Y.-M."/>
            <person name="Yang Z.-W."/>
            <person name="Zhang L.-Y."/>
            <person name="Han M.-X."/>
            <person name="Xiao M."/>
            <person name="Li W.-J."/>
        </authorList>
    </citation>
    <scope>NUCLEOTIDE SEQUENCE [LARGE SCALE GENOMIC DNA]</scope>
    <source>
        <strain evidence="2">KCTC 52945</strain>
    </source>
</reference>
<comment type="caution">
    <text evidence="1">The sequence shown here is derived from an EMBL/GenBank/DDBJ whole genome shotgun (WGS) entry which is preliminary data.</text>
</comment>
<sequence length="72" mass="8317">MKQLPNLLMMSIAEASEFREELLRVRLRKELFHVGQNFGMSGFVHASRGLRFAARCLPPSHFDRSSISLRLE</sequence>
<proteinExistence type="predicted"/>